<evidence type="ECO:0000256" key="3">
    <source>
        <dbReference type="PROSITE-ProRule" id="PRU00023"/>
    </source>
</evidence>
<dbReference type="Pfam" id="PF13637">
    <property type="entry name" value="Ank_4"/>
    <property type="match status" value="1"/>
</dbReference>
<dbReference type="PROSITE" id="PS50297">
    <property type="entry name" value="ANK_REP_REGION"/>
    <property type="match status" value="6"/>
</dbReference>
<dbReference type="InterPro" id="IPR002110">
    <property type="entry name" value="Ankyrin_rpt"/>
</dbReference>
<protein>
    <submittedName>
        <fullName evidence="6">Uncharacterized protein</fullName>
    </submittedName>
</protein>
<evidence type="ECO:0000256" key="2">
    <source>
        <dbReference type="ARBA" id="ARBA00023043"/>
    </source>
</evidence>
<feature type="domain" description="GPI inositol-deacylase winged helix" evidence="4">
    <location>
        <begin position="262"/>
        <end position="340"/>
    </location>
</feature>
<feature type="repeat" description="ANK" evidence="3">
    <location>
        <begin position="560"/>
        <end position="592"/>
    </location>
</feature>
<dbReference type="PANTHER" id="PTHR24198">
    <property type="entry name" value="ANKYRIN REPEAT AND PROTEIN KINASE DOMAIN-CONTAINING PROTEIN"/>
    <property type="match status" value="1"/>
</dbReference>
<proteinExistence type="predicted"/>
<dbReference type="InterPro" id="IPR056884">
    <property type="entry name" value="NPHP3-like_N"/>
</dbReference>
<reference evidence="6" key="1">
    <citation type="submission" date="2022-11" db="EMBL/GenBank/DDBJ databases">
        <authorList>
            <person name="Petersen C."/>
        </authorList>
    </citation>
    <scope>NUCLEOTIDE SEQUENCE</scope>
    <source>
        <strain evidence="6">IBT 26290</strain>
    </source>
</reference>
<feature type="repeat" description="ANK" evidence="3">
    <location>
        <begin position="630"/>
        <end position="662"/>
    </location>
</feature>
<feature type="domain" description="Nephrocystin 3-like N-terminal" evidence="5">
    <location>
        <begin position="24"/>
        <end position="148"/>
    </location>
</feature>
<feature type="repeat" description="ANK" evidence="3">
    <location>
        <begin position="663"/>
        <end position="695"/>
    </location>
</feature>
<dbReference type="InterPro" id="IPR054471">
    <property type="entry name" value="GPIID_WHD"/>
</dbReference>
<feature type="repeat" description="ANK" evidence="3">
    <location>
        <begin position="527"/>
        <end position="559"/>
    </location>
</feature>
<dbReference type="AlphaFoldDB" id="A0A9W9HXM3"/>
<evidence type="ECO:0000259" key="4">
    <source>
        <dbReference type="Pfam" id="PF22939"/>
    </source>
</evidence>
<dbReference type="Pfam" id="PF24883">
    <property type="entry name" value="NPHP3_N"/>
    <property type="match status" value="1"/>
</dbReference>
<gene>
    <name evidence="6" type="ORF">N7482_007886</name>
</gene>
<dbReference type="Proteomes" id="UP001149163">
    <property type="component" value="Unassembled WGS sequence"/>
</dbReference>
<name>A0A9W9HXM3_9EURO</name>
<dbReference type="EMBL" id="JAPQKN010000004">
    <property type="protein sequence ID" value="KAJ5160882.1"/>
    <property type="molecule type" value="Genomic_DNA"/>
</dbReference>
<dbReference type="RefSeq" id="XP_056542439.1">
    <property type="nucleotide sequence ID" value="XM_056690010.1"/>
</dbReference>
<keyword evidence="1" id="KW-0677">Repeat</keyword>
<comment type="caution">
    <text evidence="6">The sequence shown here is derived from an EMBL/GenBank/DDBJ whole genome shotgun (WGS) entry which is preliminary data.</text>
</comment>
<keyword evidence="7" id="KW-1185">Reference proteome</keyword>
<dbReference type="OrthoDB" id="195446at2759"/>
<dbReference type="SUPFAM" id="SSF48403">
    <property type="entry name" value="Ankyrin repeat"/>
    <property type="match status" value="1"/>
</dbReference>
<feature type="repeat" description="ANK" evidence="3">
    <location>
        <begin position="729"/>
        <end position="761"/>
    </location>
</feature>
<evidence type="ECO:0000259" key="5">
    <source>
        <dbReference type="Pfam" id="PF24883"/>
    </source>
</evidence>
<keyword evidence="2 3" id="KW-0040">ANK repeat</keyword>
<dbReference type="Pfam" id="PF00023">
    <property type="entry name" value="Ank"/>
    <property type="match status" value="1"/>
</dbReference>
<feature type="repeat" description="ANK" evidence="3">
    <location>
        <begin position="762"/>
        <end position="787"/>
    </location>
</feature>
<evidence type="ECO:0000256" key="1">
    <source>
        <dbReference type="ARBA" id="ARBA00022737"/>
    </source>
</evidence>
<reference evidence="6" key="2">
    <citation type="journal article" date="2023" name="IMA Fungus">
        <title>Comparative genomic study of the Penicillium genus elucidates a diverse pangenome and 15 lateral gene transfer events.</title>
        <authorList>
            <person name="Petersen C."/>
            <person name="Sorensen T."/>
            <person name="Nielsen M.R."/>
            <person name="Sondergaard T.E."/>
            <person name="Sorensen J.L."/>
            <person name="Fitzpatrick D.A."/>
            <person name="Frisvad J.C."/>
            <person name="Nielsen K.L."/>
        </authorList>
    </citation>
    <scope>NUCLEOTIDE SEQUENCE</scope>
    <source>
        <strain evidence="6">IBT 26290</strain>
    </source>
</reference>
<feature type="repeat" description="ANK" evidence="3">
    <location>
        <begin position="424"/>
        <end position="456"/>
    </location>
</feature>
<organism evidence="6 7">
    <name type="scientific">Penicillium canariense</name>
    <dbReference type="NCBI Taxonomy" id="189055"/>
    <lineage>
        <taxon>Eukaryota</taxon>
        <taxon>Fungi</taxon>
        <taxon>Dikarya</taxon>
        <taxon>Ascomycota</taxon>
        <taxon>Pezizomycotina</taxon>
        <taxon>Eurotiomycetes</taxon>
        <taxon>Eurotiomycetidae</taxon>
        <taxon>Eurotiales</taxon>
        <taxon>Aspergillaceae</taxon>
        <taxon>Penicillium</taxon>
    </lineage>
</organism>
<dbReference type="PROSITE" id="PS50088">
    <property type="entry name" value="ANK_REPEAT"/>
    <property type="match status" value="7"/>
</dbReference>
<dbReference type="PANTHER" id="PTHR24198:SF165">
    <property type="entry name" value="ANKYRIN REPEAT-CONTAINING PROTEIN-RELATED"/>
    <property type="match status" value="1"/>
</dbReference>
<dbReference type="SMART" id="SM00248">
    <property type="entry name" value="ANK"/>
    <property type="match status" value="11"/>
</dbReference>
<dbReference type="Pfam" id="PF22939">
    <property type="entry name" value="WHD_GPIID"/>
    <property type="match status" value="1"/>
</dbReference>
<dbReference type="InterPro" id="IPR036770">
    <property type="entry name" value="Ankyrin_rpt-contain_sf"/>
</dbReference>
<accession>A0A9W9HXM3</accession>
<sequence>MENPYESIPISVDAWNLYAPLAFILDSIEKDIRGNGRDSCIYLYFQDSEDHQPTVSDILINLLKQLLQQQTEAIKGELKDKYDYWCRTKIFPESSDYLHLFKAEVANFRTVYLVIDAFDNCQSEQARNEMHKFVKQLPSNVRALVTSRTLVGLELSRPQRLHVVPNKNDITNYVKWRIQNDLMRRRMEGLDLIFERVIVREIIAASKGMFLLTKLHMDALSEQGTVGGIKSALKELPGNESGAFAASIRQIARKEKENKFERGLAKHVLTWIMHAKGPLTPDLIQESFAVQYSKGRLNKDYILTEVDWTSVCAGLVVMDIETQILCLVHDSAGKYLLEQGIIPRQADLDMAKTCLKYLLFDQPGEYTTRPLFKYAASHWATHLCLGGQQNDSQTGELALEFLRDRVKVKQAFQAMAGTDGSAFDGMTGLHAATYFNLQGLAKRLIDDGVDINASCSNKQTALHWAVQYNRPALVELLLQQKTVDPNLQDENGDTPLHVAVIWSMGNSDNIVDKLVTGKAWLDIRGGKGFTPLSWAIRYGPLSITKILINSLVDVNAEVCEGWSPLRQAMFYGPNDIVDLLLRKGADLNHPSVVDGWTPLRHAVEWKDMRMIQRLLSRRSNPVNVNAEFENGSNPLLEAVKGQNRYIVWMLLEKGAELDHQDGKGKTALHHAIERGDRSIKWLLVTKNASLTPRDKHGLNVLDWAIEHHDLSMAWLLCESGANIDAANENGMTVLHRASGRGLLEAVRFLLGRQAITDPVDNNGWTPLHYAVMEGHESIVKLLVSMGAKPMWKMCHAPV</sequence>
<dbReference type="Gene3D" id="1.25.40.20">
    <property type="entry name" value="Ankyrin repeat-containing domain"/>
    <property type="match status" value="2"/>
</dbReference>
<evidence type="ECO:0000313" key="6">
    <source>
        <dbReference type="EMBL" id="KAJ5160882.1"/>
    </source>
</evidence>
<dbReference type="GeneID" id="81429186"/>
<dbReference type="Pfam" id="PF12796">
    <property type="entry name" value="Ank_2"/>
    <property type="match status" value="3"/>
</dbReference>
<evidence type="ECO:0000313" key="7">
    <source>
        <dbReference type="Proteomes" id="UP001149163"/>
    </source>
</evidence>